<feature type="compositionally biased region" description="Basic and acidic residues" evidence="1">
    <location>
        <begin position="133"/>
        <end position="143"/>
    </location>
</feature>
<dbReference type="RefSeq" id="WP_252251768.1">
    <property type="nucleotide sequence ID" value="NZ_CP098735.1"/>
</dbReference>
<keyword evidence="3" id="KW-1185">Reference proteome</keyword>
<proteinExistence type="predicted"/>
<feature type="compositionally biased region" description="Basic and acidic residues" evidence="1">
    <location>
        <begin position="169"/>
        <end position="181"/>
    </location>
</feature>
<name>A0ABY4VJE3_9BURK</name>
<organism evidence="2 3">
    <name type="scientific">Cupriavidus gilardii</name>
    <dbReference type="NCBI Taxonomy" id="82541"/>
    <lineage>
        <taxon>Bacteria</taxon>
        <taxon>Pseudomonadati</taxon>
        <taxon>Pseudomonadota</taxon>
        <taxon>Betaproteobacteria</taxon>
        <taxon>Burkholderiales</taxon>
        <taxon>Burkholderiaceae</taxon>
        <taxon>Cupriavidus</taxon>
    </lineage>
</organism>
<feature type="compositionally biased region" description="Basic and acidic residues" evidence="1">
    <location>
        <begin position="235"/>
        <end position="249"/>
    </location>
</feature>
<gene>
    <name evidence="2" type="ORF">NDR89_08665</name>
</gene>
<sequence length="318" mass="33654">MSTIVAGRFESFADAERAARGLYGHGFSVWDVSIFTIGTPQAAEQLGRPPGVLLAARVEPERLQTAAELIRLEGGRELEQAEGQWENGRWTDFDPLGTPQPLQQTGPHERAGQLGEGALNPTGNEDPGSEIDQSVRQDEDRHGGQAGTGAGANGERDLGVLLTPGQHTTTHEGVSKGDEARMQGQGAGEPRQQGATGETPPAGQGAGQGASQGQFQDQGQGQGQDQSQGQSQPEGHGRHPAEQQPREAWESAQSHRQPGEKDNEPELVRGATTTPEPSGPNDTFRQIRRGQFPPGVGEGDLRDPGSTTPDAPKVDNRS</sequence>
<feature type="compositionally biased region" description="Polar residues" evidence="1">
    <location>
        <begin position="271"/>
        <end position="284"/>
    </location>
</feature>
<dbReference type="Proteomes" id="UP001056648">
    <property type="component" value="Chromosome 1"/>
</dbReference>
<accession>A0ABY4VJE3</accession>
<evidence type="ECO:0008006" key="4">
    <source>
        <dbReference type="Google" id="ProtNLM"/>
    </source>
</evidence>
<feature type="compositionally biased region" description="Basic and acidic residues" evidence="1">
    <location>
        <begin position="257"/>
        <end position="267"/>
    </location>
</feature>
<evidence type="ECO:0000313" key="3">
    <source>
        <dbReference type="Proteomes" id="UP001056648"/>
    </source>
</evidence>
<dbReference type="EMBL" id="CP098735">
    <property type="protein sequence ID" value="USE77308.1"/>
    <property type="molecule type" value="Genomic_DNA"/>
</dbReference>
<reference evidence="2" key="1">
    <citation type="submission" date="2022-06" db="EMBL/GenBank/DDBJ databases">
        <title>Complete genome sequence and characterization of Cupriavidus gilardii QJ1 isolated from contaminating cells.</title>
        <authorList>
            <person name="Qi J."/>
        </authorList>
    </citation>
    <scope>NUCLEOTIDE SEQUENCE</scope>
    <source>
        <strain evidence="2">QJ1</strain>
    </source>
</reference>
<feature type="region of interest" description="Disordered" evidence="1">
    <location>
        <begin position="80"/>
        <end position="318"/>
    </location>
</feature>
<evidence type="ECO:0000256" key="1">
    <source>
        <dbReference type="SAM" id="MobiDB-lite"/>
    </source>
</evidence>
<feature type="compositionally biased region" description="Low complexity" evidence="1">
    <location>
        <begin position="211"/>
        <end position="232"/>
    </location>
</feature>
<evidence type="ECO:0000313" key="2">
    <source>
        <dbReference type="EMBL" id="USE77308.1"/>
    </source>
</evidence>
<protein>
    <recommendedName>
        <fullName evidence="4">SPOR domain-containing protein</fullName>
    </recommendedName>
</protein>